<dbReference type="Proteomes" id="UP001596328">
    <property type="component" value="Unassembled WGS sequence"/>
</dbReference>
<comment type="caution">
    <text evidence="5">The sequence shown here is derived from an EMBL/GenBank/DDBJ whole genome shotgun (WGS) entry which is preliminary data.</text>
</comment>
<evidence type="ECO:0000256" key="1">
    <source>
        <dbReference type="ARBA" id="ARBA00023015"/>
    </source>
</evidence>
<dbReference type="InterPro" id="IPR036388">
    <property type="entry name" value="WH-like_DNA-bd_sf"/>
</dbReference>
<dbReference type="InterPro" id="IPR007050">
    <property type="entry name" value="HTH_bacterioopsin"/>
</dbReference>
<keyword evidence="6" id="KW-1185">Reference proteome</keyword>
<dbReference type="SUPFAM" id="SSF88659">
    <property type="entry name" value="Sigma3 and sigma4 domains of RNA polymerase sigma factors"/>
    <property type="match status" value="1"/>
</dbReference>
<dbReference type="InterPro" id="IPR013324">
    <property type="entry name" value="RNA_pol_sigma_r3/r4-like"/>
</dbReference>
<evidence type="ECO:0000313" key="5">
    <source>
        <dbReference type="EMBL" id="MFC6726149.1"/>
    </source>
</evidence>
<evidence type="ECO:0000313" key="6">
    <source>
        <dbReference type="Proteomes" id="UP001596328"/>
    </source>
</evidence>
<dbReference type="AlphaFoldDB" id="A0ABD5S372"/>
<dbReference type="Pfam" id="PF04967">
    <property type="entry name" value="HTH_10"/>
    <property type="match status" value="1"/>
</dbReference>
<name>A0ABD5S372_9EURY</name>
<keyword evidence="2" id="KW-0804">Transcription</keyword>
<keyword evidence="1" id="KW-0805">Transcription regulation</keyword>
<gene>
    <name evidence="5" type="ORF">ACFQE1_17625</name>
</gene>
<feature type="domain" description="HTH bat-type" evidence="3">
    <location>
        <begin position="104"/>
        <end position="149"/>
    </location>
</feature>
<dbReference type="Pfam" id="PF15915">
    <property type="entry name" value="BAT"/>
    <property type="match status" value="1"/>
</dbReference>
<feature type="non-terminal residue" evidence="5">
    <location>
        <position position="1"/>
    </location>
</feature>
<evidence type="ECO:0000259" key="4">
    <source>
        <dbReference type="Pfam" id="PF15915"/>
    </source>
</evidence>
<accession>A0ABD5S372</accession>
<evidence type="ECO:0000259" key="3">
    <source>
        <dbReference type="Pfam" id="PF04967"/>
    </source>
</evidence>
<feature type="domain" description="Bacterioopsin transcriptional activator GAF and HTH associated" evidence="4">
    <location>
        <begin position="2"/>
        <end position="97"/>
    </location>
</feature>
<organism evidence="5 6">
    <name type="scientific">Halobium palmae</name>
    <dbReference type="NCBI Taxonomy" id="1776492"/>
    <lineage>
        <taxon>Archaea</taxon>
        <taxon>Methanobacteriati</taxon>
        <taxon>Methanobacteriota</taxon>
        <taxon>Stenosarchaea group</taxon>
        <taxon>Halobacteria</taxon>
        <taxon>Halobacteriales</taxon>
        <taxon>Haloferacaceae</taxon>
        <taxon>Halobium</taxon>
    </lineage>
</organism>
<evidence type="ECO:0000256" key="2">
    <source>
        <dbReference type="ARBA" id="ARBA00023163"/>
    </source>
</evidence>
<dbReference type="PANTHER" id="PTHR34236">
    <property type="entry name" value="DIMETHYL SULFOXIDE REDUCTASE TRANSCRIPTIONAL ACTIVATOR"/>
    <property type="match status" value="1"/>
</dbReference>
<dbReference type="InterPro" id="IPR031803">
    <property type="entry name" value="BAT_GAF/HTH-assoc"/>
</dbReference>
<sequence>LDGLDGVDHVRTVGGREDEQVLEVRWTDEPATLMFAGYGGYVTEARIEDGSFRVVVELPHEVDVREVIDVVKRRYPESELVAQRSTTRSVQTLKEFRSAIGDRLTEKQRSALEAAYAAGYFAWPRESTGEEIAEALGVSPPTFHQHLRLGLEELLSTSLDGRE</sequence>
<dbReference type="PANTHER" id="PTHR34236:SF1">
    <property type="entry name" value="DIMETHYL SULFOXIDE REDUCTASE TRANSCRIPTIONAL ACTIVATOR"/>
    <property type="match status" value="1"/>
</dbReference>
<protein>
    <submittedName>
        <fullName evidence="5">Bacterio-opsin activator domain-containing protein</fullName>
    </submittedName>
</protein>
<dbReference type="Gene3D" id="1.10.10.10">
    <property type="entry name" value="Winged helix-like DNA-binding domain superfamily/Winged helix DNA-binding domain"/>
    <property type="match status" value="1"/>
</dbReference>
<dbReference type="EMBL" id="JBHSWU010000920">
    <property type="protein sequence ID" value="MFC6726149.1"/>
    <property type="molecule type" value="Genomic_DNA"/>
</dbReference>
<proteinExistence type="predicted"/>
<reference evidence="5 6" key="1">
    <citation type="journal article" date="2019" name="Int. J. Syst. Evol. Microbiol.">
        <title>The Global Catalogue of Microorganisms (GCM) 10K type strain sequencing project: providing services to taxonomists for standard genome sequencing and annotation.</title>
        <authorList>
            <consortium name="The Broad Institute Genomics Platform"/>
            <consortium name="The Broad Institute Genome Sequencing Center for Infectious Disease"/>
            <person name="Wu L."/>
            <person name="Ma J."/>
        </authorList>
    </citation>
    <scope>NUCLEOTIDE SEQUENCE [LARGE SCALE GENOMIC DNA]</scope>
    <source>
        <strain evidence="5 6">NBRC 111368</strain>
    </source>
</reference>